<dbReference type="EMBL" id="JACJQY010000052">
    <property type="protein sequence ID" value="MBD2319448.1"/>
    <property type="molecule type" value="Genomic_DNA"/>
</dbReference>
<evidence type="ECO:0000313" key="2">
    <source>
        <dbReference type="Proteomes" id="UP000618445"/>
    </source>
</evidence>
<sequence>MTYLQKDLNSSRKSSYKTLLPADLIEQKFAALFPHGWEWLTNRDGQWTTNTKYPLTPRDLIEKWRSPNEIIGVRFGKETSYLMLDIDAGSQYHPQHNEQALTAIRAAMESIGLVRHIAIQSSASQGLHLYFPLPYSINTFKLACAARHALEKAKLTIKDGTIEQFPNTKAFNTQFKGHRLPLQESSYILNDDLQPHSQTLETFLNLWDQAAIAQDLELLETAIAKAPKPRTYQTQPQGKGTEWRANIEARIEIGWTGKGQTNEMLFQIAIKHRVFDGIDDPHELAQAIAATAKNCQGFYEHSNHTREIESRALYTAQSVMITHYPYGSQATNQNNLPTKKNQQEKQPTAIERITQAIAQLNDLTFSKVREAIAAIRAIAKCSPTTLYKPEIKKLWQPLVKSCNTTSSNNFRPTETEKPENQTDFQKPKIITESLVTGKATNEVFLVESEEEKINQFNPIPLPEVSRFSDESLKPIHEKEYKPIMTFNQAMAIASICPSPPIPENSKCYKPKEIPRQNPSTVEKIQVIVNADPSKARSQLAMLKAKLLMPWLKAEERFQTKEAIVWLENYLDKNCLLDA</sequence>
<dbReference type="CDD" id="cd00525">
    <property type="entry name" value="AE_Prim_S_like"/>
    <property type="match status" value="1"/>
</dbReference>
<gene>
    <name evidence="1" type="ORF">H6G05_21740</name>
</gene>
<accession>A0ABR8CFE7</accession>
<organism evidence="1 2">
    <name type="scientific">Phormidium tenue FACHB-1050</name>
    <dbReference type="NCBI Taxonomy" id="2692857"/>
    <lineage>
        <taxon>Bacteria</taxon>
        <taxon>Bacillati</taxon>
        <taxon>Cyanobacteriota</taxon>
        <taxon>Cyanophyceae</taxon>
        <taxon>Oscillatoriophycideae</taxon>
        <taxon>Oscillatoriales</taxon>
        <taxon>Oscillatoriaceae</taxon>
        <taxon>Phormidium</taxon>
    </lineage>
</organism>
<protein>
    <submittedName>
        <fullName evidence="1">Uncharacterized protein</fullName>
    </submittedName>
</protein>
<reference evidence="1 2" key="1">
    <citation type="journal article" date="2020" name="ISME J.">
        <title>Comparative genomics reveals insights into cyanobacterial evolution and habitat adaptation.</title>
        <authorList>
            <person name="Chen M.Y."/>
            <person name="Teng W.K."/>
            <person name="Zhao L."/>
            <person name="Hu C.X."/>
            <person name="Zhou Y.K."/>
            <person name="Han B.P."/>
            <person name="Song L.R."/>
            <person name="Shu W.S."/>
        </authorList>
    </citation>
    <scope>NUCLEOTIDE SEQUENCE [LARGE SCALE GENOMIC DNA]</scope>
    <source>
        <strain evidence="1 2">FACHB-1050</strain>
    </source>
</reference>
<comment type="caution">
    <text evidence="1">The sequence shown here is derived from an EMBL/GenBank/DDBJ whole genome shotgun (WGS) entry which is preliminary data.</text>
</comment>
<dbReference type="Proteomes" id="UP000618445">
    <property type="component" value="Unassembled WGS sequence"/>
</dbReference>
<keyword evidence="2" id="KW-1185">Reference proteome</keyword>
<dbReference type="RefSeq" id="WP_190581470.1">
    <property type="nucleotide sequence ID" value="NZ_CAWPQU010000048.1"/>
</dbReference>
<name>A0ABR8CFE7_9CYAN</name>
<proteinExistence type="predicted"/>
<evidence type="ECO:0000313" key="1">
    <source>
        <dbReference type="EMBL" id="MBD2319448.1"/>
    </source>
</evidence>